<dbReference type="EMBL" id="CAJHUC010001861">
    <property type="protein sequence ID" value="CAD7702530.1"/>
    <property type="molecule type" value="Genomic_DNA"/>
</dbReference>
<protein>
    <submittedName>
        <fullName evidence="1">Uncharacterized protein</fullName>
    </submittedName>
</protein>
<proteinExistence type="predicted"/>
<reference evidence="1" key="1">
    <citation type="submission" date="2020-12" db="EMBL/GenBank/DDBJ databases">
        <authorList>
            <person name="Iha C."/>
        </authorList>
    </citation>
    <scope>NUCLEOTIDE SEQUENCE</scope>
</reference>
<evidence type="ECO:0000313" key="1">
    <source>
        <dbReference type="EMBL" id="CAD7702530.1"/>
    </source>
</evidence>
<dbReference type="Proteomes" id="UP000708148">
    <property type="component" value="Unassembled WGS sequence"/>
</dbReference>
<evidence type="ECO:0000313" key="2">
    <source>
        <dbReference type="Proteomes" id="UP000708148"/>
    </source>
</evidence>
<accession>A0A8S1J8E8</accession>
<dbReference type="AlphaFoldDB" id="A0A8S1J8E8"/>
<keyword evidence="2" id="KW-1185">Reference proteome</keyword>
<sequence length="140" mass="15706">MCVLWIVASGMMQFPIPIWRMANRGEEEKMRKSFEAGSPPPQGGWRCIPLTLSCQGLVLWFGLSDLDLQGFRTGSEDMGLWGMQRVDCNVCTVQVLRRTQVVCECACVCGCVSPILHEARGPRTICFDMAIFVCRFVHSL</sequence>
<name>A0A8S1J8E8_9CHLO</name>
<comment type="caution">
    <text evidence="1">The sequence shown here is derived from an EMBL/GenBank/DDBJ whole genome shotgun (WGS) entry which is preliminary data.</text>
</comment>
<gene>
    <name evidence="1" type="ORF">OSTQU699_LOCUS7887</name>
</gene>
<organism evidence="1 2">
    <name type="scientific">Ostreobium quekettii</name>
    <dbReference type="NCBI Taxonomy" id="121088"/>
    <lineage>
        <taxon>Eukaryota</taxon>
        <taxon>Viridiplantae</taxon>
        <taxon>Chlorophyta</taxon>
        <taxon>core chlorophytes</taxon>
        <taxon>Ulvophyceae</taxon>
        <taxon>TCBD clade</taxon>
        <taxon>Bryopsidales</taxon>
        <taxon>Ostreobineae</taxon>
        <taxon>Ostreobiaceae</taxon>
        <taxon>Ostreobium</taxon>
    </lineage>
</organism>